<evidence type="ECO:0000313" key="3">
    <source>
        <dbReference type="Proteomes" id="UP000616201"/>
    </source>
</evidence>
<dbReference type="AlphaFoldDB" id="A0A928V040"/>
<dbReference type="Proteomes" id="UP000616201">
    <property type="component" value="Unassembled WGS sequence"/>
</dbReference>
<evidence type="ECO:0000256" key="1">
    <source>
        <dbReference type="SAM" id="SignalP"/>
    </source>
</evidence>
<protein>
    <submittedName>
        <fullName evidence="2">Uncharacterized protein</fullName>
    </submittedName>
</protein>
<reference evidence="2" key="1">
    <citation type="submission" date="2018-02" db="EMBL/GenBank/DDBJ databases">
        <authorList>
            <person name="Vasarhelyi B.M."/>
            <person name="Deshmukh S."/>
            <person name="Balint B."/>
            <person name="Kukolya J."/>
        </authorList>
    </citation>
    <scope>NUCLEOTIDE SEQUENCE</scope>
    <source>
        <strain evidence="2">KB22</strain>
    </source>
</reference>
<feature type="signal peptide" evidence="1">
    <location>
        <begin position="1"/>
        <end position="19"/>
    </location>
</feature>
<gene>
    <name evidence="2" type="ORF">C4F49_11115</name>
</gene>
<keyword evidence="1" id="KW-0732">Signal</keyword>
<organism evidence="2 3">
    <name type="scientific">Sphingobacterium hungaricum</name>
    <dbReference type="NCBI Taxonomy" id="2082723"/>
    <lineage>
        <taxon>Bacteria</taxon>
        <taxon>Pseudomonadati</taxon>
        <taxon>Bacteroidota</taxon>
        <taxon>Sphingobacteriia</taxon>
        <taxon>Sphingobacteriales</taxon>
        <taxon>Sphingobacteriaceae</taxon>
        <taxon>Sphingobacterium</taxon>
    </lineage>
</organism>
<name>A0A928V040_9SPHI</name>
<proteinExistence type="predicted"/>
<sequence length="566" mass="65399">MKKASLLIAVLAYACNLVAQIHEPQILVLAPKEFKYDKVFESEVKEKSKELSKFQTSEEMLAYSQSDEFKSQPENMQIIALAQIEFNKDLDFSKKATMIAQSHLTYRFFERFPNLLILPTKIESGGSVVELKRISDDAKMQYVLNFSKITLYKKQGIGFATISVQLYDQASQSLLINADYEGDWFSQGFEFGCENESIDCPINNALSQILENVVLEVASNSPALKKDKELALLRLEELKTSYLSKPYDKDFLKSVLPHAGEDINLDDQYQILIDPSQTKFVAFFIKQAPNQDIKELTESNKDNQVKIISSKDHKGSLAEIPQTYAYIVKAVKRKDRWYFEKSNATYFEANSLEEGKINYFSSLASLNFFKENSTEHNSDFWETELFAKVVDLKKDPEWDKYGETIWESDELNNRPYIGEYEIVANTLRIEAEEENAKFYETTEPRYSEFYSKLKSTNPKEFTNISVHSLVFPIDRSVTINPILATDNKGKKTLRYYVIVNGSSDIYEWTYFQPKEIPEDEFGNQVIEQIGSLTNWNFSADNLNDSEFWNNYVLKKANDVYVYLNKL</sequence>
<dbReference type="RefSeq" id="WP_196936515.1">
    <property type="nucleotide sequence ID" value="NZ_MU158698.1"/>
</dbReference>
<accession>A0A928V040</accession>
<keyword evidence="3" id="KW-1185">Reference proteome</keyword>
<dbReference type="EMBL" id="PRDK01000006">
    <property type="protein sequence ID" value="MBE8714234.1"/>
    <property type="molecule type" value="Genomic_DNA"/>
</dbReference>
<feature type="chain" id="PRO_5037206336" evidence="1">
    <location>
        <begin position="20"/>
        <end position="566"/>
    </location>
</feature>
<comment type="caution">
    <text evidence="2">The sequence shown here is derived from an EMBL/GenBank/DDBJ whole genome shotgun (WGS) entry which is preliminary data.</text>
</comment>
<evidence type="ECO:0000313" key="2">
    <source>
        <dbReference type="EMBL" id="MBE8714234.1"/>
    </source>
</evidence>
<dbReference type="PROSITE" id="PS51257">
    <property type="entry name" value="PROKAR_LIPOPROTEIN"/>
    <property type="match status" value="1"/>
</dbReference>